<protein>
    <submittedName>
        <fullName evidence="1">Uncharacterized protein</fullName>
    </submittedName>
</protein>
<evidence type="ECO:0000313" key="2">
    <source>
        <dbReference type="Proteomes" id="UP000199323"/>
    </source>
</evidence>
<sequence>MADPQWKRLVEHVMAVPERVYEHWSSTEGWDNDTEFGKEYGENRVSWCVIFDWDMYHDVGLDKVVPKTDNVTAFSKWAREKGAWSAYPSIGAWVNLDNGQHTEIVTGFDERYVHTKGGNSVKAGSTDNGQGNGVWSHRELRRAQRVSGYFAPRFPDGICPPTADPADPRGGRAVDSYRARAAASHTAPEFPGRKYFVLGAVSDHALLLQTWLQRGNWGPPYKVGPSRTMTALDLEKVRALQKHYPALAPADGLTGPLTWSYAYEVAYGLRAR</sequence>
<accession>A0A1I2B3W3</accession>
<gene>
    <name evidence="1" type="ORF">SAMN05216251_103344</name>
</gene>
<reference evidence="1 2" key="1">
    <citation type="submission" date="2016-10" db="EMBL/GenBank/DDBJ databases">
        <authorList>
            <person name="de Groot N.N."/>
        </authorList>
    </citation>
    <scope>NUCLEOTIDE SEQUENCE [LARGE SCALE GENOMIC DNA]</scope>
    <source>
        <strain evidence="1 2">CGMCC 4.3510</strain>
    </source>
</reference>
<name>A0A1I2B3W3_9ACTN</name>
<keyword evidence="2" id="KW-1185">Reference proteome</keyword>
<proteinExistence type="predicted"/>
<dbReference type="AlphaFoldDB" id="A0A1I2B3W3"/>
<dbReference type="EMBL" id="FONG01000003">
    <property type="protein sequence ID" value="SFE50861.1"/>
    <property type="molecule type" value="Genomic_DNA"/>
</dbReference>
<dbReference type="RefSeq" id="WP_093712550.1">
    <property type="nucleotide sequence ID" value="NZ_FONG01000003.1"/>
</dbReference>
<dbReference type="OrthoDB" id="3476732at2"/>
<evidence type="ECO:0000313" key="1">
    <source>
        <dbReference type="EMBL" id="SFE50861.1"/>
    </source>
</evidence>
<organism evidence="1 2">
    <name type="scientific">Actinacidiphila alni</name>
    <dbReference type="NCBI Taxonomy" id="380248"/>
    <lineage>
        <taxon>Bacteria</taxon>
        <taxon>Bacillati</taxon>
        <taxon>Actinomycetota</taxon>
        <taxon>Actinomycetes</taxon>
        <taxon>Kitasatosporales</taxon>
        <taxon>Streptomycetaceae</taxon>
        <taxon>Actinacidiphila</taxon>
    </lineage>
</organism>
<dbReference type="Proteomes" id="UP000199323">
    <property type="component" value="Unassembled WGS sequence"/>
</dbReference>